<dbReference type="CDD" id="cd00037">
    <property type="entry name" value="CLECT"/>
    <property type="match status" value="1"/>
</dbReference>
<evidence type="ECO:0000256" key="1">
    <source>
        <dbReference type="ARBA" id="ARBA00023157"/>
    </source>
</evidence>
<dbReference type="SMART" id="SM00034">
    <property type="entry name" value="CLECT"/>
    <property type="match status" value="1"/>
</dbReference>
<proteinExistence type="predicted"/>
<dbReference type="PROSITE" id="PS00615">
    <property type="entry name" value="C_TYPE_LECTIN_1"/>
    <property type="match status" value="1"/>
</dbReference>
<dbReference type="EMBL" id="OV651813">
    <property type="protein sequence ID" value="CAH1099004.1"/>
    <property type="molecule type" value="Genomic_DNA"/>
</dbReference>
<evidence type="ECO:0000313" key="4">
    <source>
        <dbReference type="EMBL" id="CAH1099004.1"/>
    </source>
</evidence>
<evidence type="ECO:0000256" key="2">
    <source>
        <dbReference type="SAM" id="Phobius"/>
    </source>
</evidence>
<organism evidence="4 5">
    <name type="scientific">Psylliodes chrysocephalus</name>
    <dbReference type="NCBI Taxonomy" id="3402493"/>
    <lineage>
        <taxon>Eukaryota</taxon>
        <taxon>Metazoa</taxon>
        <taxon>Ecdysozoa</taxon>
        <taxon>Arthropoda</taxon>
        <taxon>Hexapoda</taxon>
        <taxon>Insecta</taxon>
        <taxon>Pterygota</taxon>
        <taxon>Neoptera</taxon>
        <taxon>Endopterygota</taxon>
        <taxon>Coleoptera</taxon>
        <taxon>Polyphaga</taxon>
        <taxon>Cucujiformia</taxon>
        <taxon>Chrysomeloidea</taxon>
        <taxon>Chrysomelidae</taxon>
        <taxon>Galerucinae</taxon>
        <taxon>Alticini</taxon>
        <taxon>Psylliodes</taxon>
    </lineage>
</organism>
<dbReference type="InterPro" id="IPR001304">
    <property type="entry name" value="C-type_lectin-like"/>
</dbReference>
<keyword evidence="2" id="KW-1133">Transmembrane helix</keyword>
<dbReference type="PROSITE" id="PS50041">
    <property type="entry name" value="C_TYPE_LECTIN_2"/>
    <property type="match status" value="1"/>
</dbReference>
<dbReference type="SUPFAM" id="SSF56436">
    <property type="entry name" value="C-type lectin-like"/>
    <property type="match status" value="1"/>
</dbReference>
<reference evidence="4" key="1">
    <citation type="submission" date="2022-01" db="EMBL/GenBank/DDBJ databases">
        <authorList>
            <person name="King R."/>
        </authorList>
    </citation>
    <scope>NUCLEOTIDE SEQUENCE</scope>
</reference>
<keyword evidence="2" id="KW-0812">Transmembrane</keyword>
<dbReference type="InterPro" id="IPR016187">
    <property type="entry name" value="CTDL_fold"/>
</dbReference>
<keyword evidence="5" id="KW-1185">Reference proteome</keyword>
<evidence type="ECO:0000259" key="3">
    <source>
        <dbReference type="PROSITE" id="PS50041"/>
    </source>
</evidence>
<feature type="transmembrane region" description="Helical" evidence="2">
    <location>
        <begin position="7"/>
        <end position="34"/>
    </location>
</feature>
<keyword evidence="1" id="KW-1015">Disulfide bond</keyword>
<gene>
    <name evidence="4" type="ORF">PSYICH_LOCUS374</name>
</gene>
<dbReference type="InterPro" id="IPR018378">
    <property type="entry name" value="C-type_lectin_CS"/>
</dbReference>
<keyword evidence="2" id="KW-0472">Membrane</keyword>
<name>A0A9P0G252_9CUCU</name>
<protein>
    <recommendedName>
        <fullName evidence="3">C-type lectin domain-containing protein</fullName>
    </recommendedName>
</protein>
<dbReference type="Pfam" id="PF00059">
    <property type="entry name" value="Lectin_C"/>
    <property type="match status" value="1"/>
</dbReference>
<dbReference type="OrthoDB" id="6328985at2759"/>
<feature type="domain" description="C-type lectin" evidence="3">
    <location>
        <begin position="61"/>
        <end position="188"/>
    </location>
</feature>
<dbReference type="InterPro" id="IPR016186">
    <property type="entry name" value="C-type_lectin-like/link_sf"/>
</dbReference>
<dbReference type="InterPro" id="IPR050111">
    <property type="entry name" value="C-type_lectin/snaclec_domain"/>
</dbReference>
<dbReference type="Gene3D" id="3.10.100.10">
    <property type="entry name" value="Mannose-Binding Protein A, subunit A"/>
    <property type="match status" value="1"/>
</dbReference>
<sequence>MWLFIDIFILTVHCVLINSIKMLCFLILSSFLLYGTKCQDDSEGLYTSKVLRNNNSLLLEYEDSRYFFNTEFEANFFSAFQFCKKRNMELLSIESADENNRIGLFLVEKGLSALRFWTSAVNLVSPTAWIWLATGKEIKYFNWDNGEPTGNIPFVSNYENCIQARHEGNRGFTWNDLNCHFKNYIICEAPITCKCISPRSIF</sequence>
<evidence type="ECO:0000313" key="5">
    <source>
        <dbReference type="Proteomes" id="UP001153636"/>
    </source>
</evidence>
<dbReference type="Proteomes" id="UP001153636">
    <property type="component" value="Chromosome 1"/>
</dbReference>
<dbReference type="PANTHER" id="PTHR22803">
    <property type="entry name" value="MANNOSE, PHOSPHOLIPASE, LECTIN RECEPTOR RELATED"/>
    <property type="match status" value="1"/>
</dbReference>
<accession>A0A9P0G252</accession>
<dbReference type="AlphaFoldDB" id="A0A9P0G252"/>